<feature type="region of interest" description="Disordered" evidence="2">
    <location>
        <begin position="241"/>
        <end position="276"/>
    </location>
</feature>
<name>A0A1I6RGL1_9BACL</name>
<organism evidence="4 5">
    <name type="scientific">Marininema halotolerans</name>
    <dbReference type="NCBI Taxonomy" id="1155944"/>
    <lineage>
        <taxon>Bacteria</taxon>
        <taxon>Bacillati</taxon>
        <taxon>Bacillota</taxon>
        <taxon>Bacilli</taxon>
        <taxon>Bacillales</taxon>
        <taxon>Thermoactinomycetaceae</taxon>
        <taxon>Marininema</taxon>
    </lineage>
</organism>
<keyword evidence="3" id="KW-0472">Membrane</keyword>
<dbReference type="Gene3D" id="3.30.70.1320">
    <property type="entry name" value="Multidrug efflux transporter AcrB pore domain like"/>
    <property type="match status" value="2"/>
</dbReference>
<dbReference type="Gene3D" id="1.20.1640.10">
    <property type="entry name" value="Multidrug efflux transporter AcrB transmembrane domain"/>
    <property type="match status" value="3"/>
</dbReference>
<dbReference type="InterPro" id="IPR027463">
    <property type="entry name" value="AcrB_DN_DC_subdom"/>
</dbReference>
<feature type="transmembrane region" description="Helical" evidence="3">
    <location>
        <begin position="923"/>
        <end position="948"/>
    </location>
</feature>
<feature type="transmembrane region" description="Helical" evidence="3">
    <location>
        <begin position="382"/>
        <end position="400"/>
    </location>
</feature>
<evidence type="ECO:0000256" key="1">
    <source>
        <dbReference type="SAM" id="Coils"/>
    </source>
</evidence>
<keyword evidence="3" id="KW-1133">Transmembrane helix</keyword>
<reference evidence="5" key="1">
    <citation type="submission" date="2016-10" db="EMBL/GenBank/DDBJ databases">
        <authorList>
            <person name="Varghese N."/>
            <person name="Submissions S."/>
        </authorList>
    </citation>
    <scope>NUCLEOTIDE SEQUENCE [LARGE SCALE GENOMIC DNA]</scope>
    <source>
        <strain evidence="5">DSM 45789</strain>
    </source>
</reference>
<dbReference type="Gene3D" id="3.30.70.1440">
    <property type="entry name" value="Multidrug efflux transporter AcrB pore domain"/>
    <property type="match status" value="1"/>
</dbReference>
<feature type="transmembrane region" description="Helical" evidence="3">
    <location>
        <begin position="456"/>
        <end position="476"/>
    </location>
</feature>
<dbReference type="PANTHER" id="PTHR32063:SF0">
    <property type="entry name" value="SWARMING MOTILITY PROTEIN SWRC"/>
    <property type="match status" value="1"/>
</dbReference>
<dbReference type="Gene3D" id="3.30.2090.10">
    <property type="entry name" value="Multidrug efflux transporter AcrB TolC docking domain, DN and DC subdomains"/>
    <property type="match status" value="3"/>
</dbReference>
<evidence type="ECO:0000256" key="2">
    <source>
        <dbReference type="SAM" id="MobiDB-lite"/>
    </source>
</evidence>
<accession>A0A1I6RGL1</accession>
<dbReference type="SUPFAM" id="SSF82866">
    <property type="entry name" value="Multidrug efflux transporter AcrB transmembrane domain"/>
    <property type="match status" value="2"/>
</dbReference>
<evidence type="ECO:0000256" key="3">
    <source>
        <dbReference type="SAM" id="Phobius"/>
    </source>
</evidence>
<gene>
    <name evidence="4" type="ORF">SAMN05444972_10579</name>
</gene>
<proteinExistence type="predicted"/>
<dbReference type="Gene3D" id="3.30.70.1430">
    <property type="entry name" value="Multidrug efflux transporter AcrB pore domain"/>
    <property type="match status" value="2"/>
</dbReference>
<dbReference type="RefSeq" id="WP_091836321.1">
    <property type="nucleotide sequence ID" value="NZ_FPAA01000005.1"/>
</dbReference>
<dbReference type="GO" id="GO:0005886">
    <property type="term" value="C:plasma membrane"/>
    <property type="evidence" value="ECO:0007669"/>
    <property type="project" value="TreeGrafter"/>
</dbReference>
<dbReference type="InterPro" id="IPR001036">
    <property type="entry name" value="Acrflvin-R"/>
</dbReference>
<dbReference type="PRINTS" id="PR00702">
    <property type="entry name" value="ACRIFLAVINRP"/>
</dbReference>
<evidence type="ECO:0000313" key="4">
    <source>
        <dbReference type="EMBL" id="SFS63873.1"/>
    </source>
</evidence>
<keyword evidence="3" id="KW-0812">Transmembrane</keyword>
<dbReference type="Pfam" id="PF00873">
    <property type="entry name" value="ACR_tran"/>
    <property type="match status" value="2"/>
</dbReference>
<dbReference type="GO" id="GO:0042910">
    <property type="term" value="F:xenobiotic transmembrane transporter activity"/>
    <property type="evidence" value="ECO:0007669"/>
    <property type="project" value="TreeGrafter"/>
</dbReference>
<keyword evidence="5" id="KW-1185">Reference proteome</keyword>
<dbReference type="Proteomes" id="UP000198660">
    <property type="component" value="Unassembled WGS sequence"/>
</dbReference>
<protein>
    <submittedName>
        <fullName evidence="4">Hydrophobic/amphiphilic exporter-1, HAE1 family</fullName>
    </submittedName>
</protein>
<feature type="transmembrane region" description="Helical" evidence="3">
    <location>
        <begin position="969"/>
        <end position="988"/>
    </location>
</feature>
<feature type="transmembrane region" description="Helical" evidence="3">
    <location>
        <begin position="543"/>
        <end position="568"/>
    </location>
</feature>
<feature type="transmembrane region" description="Helical" evidence="3">
    <location>
        <begin position="897"/>
        <end position="917"/>
    </location>
</feature>
<dbReference type="EMBL" id="FPAA01000005">
    <property type="protein sequence ID" value="SFS63873.1"/>
    <property type="molecule type" value="Genomic_DNA"/>
</dbReference>
<feature type="transmembrane region" description="Helical" evidence="3">
    <location>
        <begin position="1000"/>
        <end position="1023"/>
    </location>
</feature>
<dbReference type="SUPFAM" id="SSF82714">
    <property type="entry name" value="Multidrug efflux transporter AcrB TolC docking domain, DN and DC subdomains"/>
    <property type="match status" value="2"/>
</dbReference>
<feature type="compositionally biased region" description="Low complexity" evidence="2">
    <location>
        <begin position="244"/>
        <end position="259"/>
    </location>
</feature>
<sequence>MNFLTRFSLKNPIAIGILATLLIVAGVFSFQELKVDMLPDVEFPQISVQATDPGTPPQDMDDQITTPLEKELEKLEGVRKINSTSFDSTAVINLEFPFDTDMDDVERQINTLIQKADLPKDATTEVNRFSFGSIPIYNIALYGKNGNDAEKIFKDEIQPKLEKIPGVNGVSAGGSTEEKVQVTLDQEKAMKKGVSLNQVKDAIEAKGFSMPAGEVTANQLNIPVRVEEKIETLSDLKNLKIDLSSGGQSPSGAPSAKSGAPGGGQLGMPSVGAITPSPTSVKLDDIADVKVIKDREEYTRFNQKDALSVAITKKQDANTVSTAEQVMKVLGEYKDRVTYEIGFEQAEGITDSVNTLIREGLFGALFASLAVLLFLRNIRATIIAIISIPLSLLMSAIFLNQQGITLNIMTLGGMAVAVGRVVDDSIVVIENIFRRIRQRDGEADRTEIVAQSTREVLKAIVSSTLTTAVVFLPLGFVGGITGEFFQPFALTVVAALLASLLVAVTIVPILGRFSFTKVKEEKKETWLQKNYAKVIRTSLDHKGWVIALSILILVGTMALIPSLGFTFLPDETQKTVIGKVELPAATDLEKTNNVSLDIEKALAKQNSIEAVSTGVGSQDFQTGLDRKNQANYFITLKEDADVNHEIKVLEKEMNRIVHSESPKGIVSLQELQSGGPPTNTNVDIDLYSNDTDKLQTAAADVEKLMNDRDDMKNVTNNLQDKQRQWVVQIDSKKASDAGVSGATVMGLISDRTHPITIEDMKLSGKERDVKLTYDKTPNTRSDLANIEVPSKSGMIKLSKIANVEAVDRVTAIQKLDGNVYARVTGQVEGKNVQQASQNVISDIKRKVDLPKGVSLDAGSGSEETTDTFKDLGLAMLVAIGLVYLTMLVTFGKARIPFIILSSLIFVPVGGILGLYLTGEPLSISAMIGVLMLIGIVTTNAIVMVDRVGQNQARGMTIHESLMEAGKTRLRPILMTAFATIAALIPLALSTSTGTLISKGLAVVVIGGLTTSTLLTLIIIPVMYELFFAKQVKKEKGIGSKKERTV</sequence>
<keyword evidence="1" id="KW-0175">Coiled coil</keyword>
<feature type="coiled-coil region" evidence="1">
    <location>
        <begin position="694"/>
        <end position="724"/>
    </location>
</feature>
<dbReference type="PANTHER" id="PTHR32063">
    <property type="match status" value="1"/>
</dbReference>
<dbReference type="AlphaFoldDB" id="A0A1I6RGL1"/>
<feature type="transmembrane region" description="Helical" evidence="3">
    <location>
        <begin position="871"/>
        <end position="890"/>
    </location>
</feature>
<dbReference type="SUPFAM" id="SSF82693">
    <property type="entry name" value="Multidrug efflux transporter AcrB pore domain, PN1, PN2, PC1 and PC2 subdomains"/>
    <property type="match status" value="3"/>
</dbReference>
<evidence type="ECO:0000313" key="5">
    <source>
        <dbReference type="Proteomes" id="UP000198660"/>
    </source>
</evidence>
<feature type="transmembrane region" description="Helical" evidence="3">
    <location>
        <begin position="488"/>
        <end position="510"/>
    </location>
</feature>
<dbReference type="OrthoDB" id="9757876at2"/>